<organism evidence="2">
    <name type="scientific">marine sediment metagenome</name>
    <dbReference type="NCBI Taxonomy" id="412755"/>
    <lineage>
        <taxon>unclassified sequences</taxon>
        <taxon>metagenomes</taxon>
        <taxon>ecological metagenomes</taxon>
    </lineage>
</organism>
<evidence type="ECO:0000259" key="1">
    <source>
        <dbReference type="Pfam" id="PF09414"/>
    </source>
</evidence>
<evidence type="ECO:0000313" key="2">
    <source>
        <dbReference type="EMBL" id="GAG86666.1"/>
    </source>
</evidence>
<proteinExistence type="predicted"/>
<feature type="domain" description="RNA ligase" evidence="1">
    <location>
        <begin position="21"/>
        <end position="142"/>
    </location>
</feature>
<gene>
    <name evidence="2" type="ORF">S01H4_26658</name>
</gene>
<dbReference type="AlphaFoldDB" id="X1CQX1"/>
<dbReference type="EMBL" id="BART01012894">
    <property type="protein sequence ID" value="GAG86666.1"/>
    <property type="molecule type" value="Genomic_DNA"/>
</dbReference>
<dbReference type="Pfam" id="PF09414">
    <property type="entry name" value="RNA_ligase"/>
    <property type="match status" value="1"/>
</dbReference>
<protein>
    <recommendedName>
        <fullName evidence="1">RNA ligase domain-containing protein</fullName>
    </recommendedName>
</protein>
<dbReference type="SUPFAM" id="SSF56091">
    <property type="entry name" value="DNA ligase/mRNA capping enzyme, catalytic domain"/>
    <property type="match status" value="1"/>
</dbReference>
<feature type="non-terminal residue" evidence="2">
    <location>
        <position position="1"/>
    </location>
</feature>
<reference evidence="2" key="1">
    <citation type="journal article" date="2014" name="Front. Microbiol.">
        <title>High frequency of phylogenetically diverse reductive dehalogenase-homologous genes in deep subseafloor sedimentary metagenomes.</title>
        <authorList>
            <person name="Kawai M."/>
            <person name="Futagami T."/>
            <person name="Toyoda A."/>
            <person name="Takaki Y."/>
            <person name="Nishi S."/>
            <person name="Hori S."/>
            <person name="Arai W."/>
            <person name="Tsubouchi T."/>
            <person name="Morono Y."/>
            <person name="Uchiyama I."/>
            <person name="Ito T."/>
            <person name="Fujiyama A."/>
            <person name="Inagaki F."/>
            <person name="Takami H."/>
        </authorList>
    </citation>
    <scope>NUCLEOTIDE SEQUENCE</scope>
    <source>
        <strain evidence="2">Expedition CK06-06</strain>
    </source>
</reference>
<comment type="caution">
    <text evidence="2">The sequence shown here is derived from an EMBL/GenBank/DDBJ whole genome shotgun (WGS) entry which is preliminary data.</text>
</comment>
<sequence length="245" mass="27930">QFYAGGCKHEDFIKIFDAEKLTEGFSALDYPSIIIFGEAYGGKCQKMSKTYGPNLKFIAFEVKIGDSWLCVPNADDVTKQLGLEFVHYKLVPIDLDIFDKERDAFSIQAERNGMGKDKLREGIVLRPVVELRQNNGNRIIAKHKGEAFRETRTKRKVGNPNKLKILSGANKIAEEWVTHMRLSHVLDSFGEEPQIEQTGDIIRAMIEDIERESEGEIVISREAKTAIGRRTAKIFKEKLQEKIKR</sequence>
<accession>X1CQX1</accession>
<dbReference type="Gene3D" id="3.30.1490.70">
    <property type="match status" value="1"/>
</dbReference>
<dbReference type="InterPro" id="IPR021122">
    <property type="entry name" value="RNA_ligase_dom_REL/Rnl2"/>
</dbReference>
<name>X1CQX1_9ZZZZ</name>
<dbReference type="Gene3D" id="3.30.470.30">
    <property type="entry name" value="DNA ligase/mRNA capping enzyme"/>
    <property type="match status" value="1"/>
</dbReference>